<evidence type="ECO:0000313" key="2">
    <source>
        <dbReference type="Proteomes" id="UP000004407"/>
    </source>
</evidence>
<reference evidence="1 2" key="1">
    <citation type="submission" date="2011-08" db="EMBL/GenBank/DDBJ databases">
        <authorList>
            <person name="Weinstock G."/>
            <person name="Sodergren E."/>
            <person name="Clifton S."/>
            <person name="Fulton L."/>
            <person name="Fulton B."/>
            <person name="Courtney L."/>
            <person name="Fronick C."/>
            <person name="Harrison M."/>
            <person name="Strong C."/>
            <person name="Farmer C."/>
            <person name="Delahaunty K."/>
            <person name="Markovic C."/>
            <person name="Hall O."/>
            <person name="Minx P."/>
            <person name="Tomlinson C."/>
            <person name="Mitreva M."/>
            <person name="Hou S."/>
            <person name="Chen J."/>
            <person name="Wollam A."/>
            <person name="Pepin K.H."/>
            <person name="Johnson M."/>
            <person name="Bhonagiri V."/>
            <person name="Zhang X."/>
            <person name="Suruliraj S."/>
            <person name="Warren W."/>
            <person name="Chinwalla A."/>
            <person name="Mardis E.R."/>
            <person name="Wilson R.K."/>
        </authorList>
    </citation>
    <scope>NUCLEOTIDE SEQUENCE [LARGE SCALE GENOMIC DNA]</scope>
    <source>
        <strain evidence="1 2">DSM 18206</strain>
    </source>
</reference>
<evidence type="ECO:0000313" key="1">
    <source>
        <dbReference type="EMBL" id="EHJ40745.1"/>
    </source>
</evidence>
<proteinExistence type="predicted"/>
<protein>
    <submittedName>
        <fullName evidence="1">Uncharacterized protein</fullName>
    </submittedName>
</protein>
<dbReference type="Proteomes" id="UP000004407">
    <property type="component" value="Unassembled WGS sequence"/>
</dbReference>
<dbReference type="EMBL" id="AFZZ01000107">
    <property type="protein sequence ID" value="EHJ40745.1"/>
    <property type="molecule type" value="Genomic_DNA"/>
</dbReference>
<organism evidence="1 2">
    <name type="scientific">Leyella stercorea DSM 18206</name>
    <dbReference type="NCBI Taxonomy" id="1002367"/>
    <lineage>
        <taxon>Bacteria</taxon>
        <taxon>Pseudomonadati</taxon>
        <taxon>Bacteroidota</taxon>
        <taxon>Bacteroidia</taxon>
        <taxon>Bacteroidales</taxon>
        <taxon>Prevotellaceae</taxon>
        <taxon>Leyella</taxon>
    </lineage>
</organism>
<gene>
    <name evidence="1" type="ORF">HMPREF0673_01213</name>
</gene>
<comment type="caution">
    <text evidence="1">The sequence shown here is derived from an EMBL/GenBank/DDBJ whole genome shotgun (WGS) entry which is preliminary data.</text>
</comment>
<dbReference type="HOGENOM" id="CLU_3274742_0_0_10"/>
<sequence length="41" mass="5155">MSHDIRFSKTNYLKTNLLKQIKISYMRNYALLFLLRWQNYE</sequence>
<name>G6AX63_9BACT</name>
<accession>G6AX63</accession>
<dbReference type="AlphaFoldDB" id="G6AX63"/>